<dbReference type="AlphaFoldDB" id="A0A212LH70"/>
<dbReference type="InterPro" id="IPR015424">
    <property type="entry name" value="PyrdxlP-dep_Trfase"/>
</dbReference>
<dbReference type="InterPro" id="IPR004839">
    <property type="entry name" value="Aminotransferase_I/II_large"/>
</dbReference>
<dbReference type="FunFam" id="3.40.640.10:FF:000024">
    <property type="entry name" value="Kynurenine--oxoglutarate transaminase 3"/>
    <property type="match status" value="1"/>
</dbReference>
<evidence type="ECO:0000313" key="7">
    <source>
        <dbReference type="EMBL" id="SCM76906.1"/>
    </source>
</evidence>
<dbReference type="NCBIfam" id="NF006488">
    <property type="entry name" value="PRK08912.1"/>
    <property type="match status" value="1"/>
</dbReference>
<comment type="cofactor">
    <cofactor evidence="1">
        <name>pyridoxal 5'-phosphate</name>
        <dbReference type="ChEBI" id="CHEBI:597326"/>
    </cofactor>
</comment>
<evidence type="ECO:0000259" key="6">
    <source>
        <dbReference type="Pfam" id="PF00155"/>
    </source>
</evidence>
<dbReference type="InterPro" id="IPR051326">
    <property type="entry name" value="Kynurenine-oxoglutarate_AT"/>
</dbReference>
<evidence type="ECO:0000256" key="4">
    <source>
        <dbReference type="ARBA" id="ARBA00022679"/>
    </source>
</evidence>
<dbReference type="PANTHER" id="PTHR43807:SF20">
    <property type="entry name" value="FI04487P"/>
    <property type="match status" value="1"/>
</dbReference>
<reference evidence="7" key="1">
    <citation type="submission" date="2016-08" db="EMBL/GenBank/DDBJ databases">
        <authorList>
            <person name="Seilhamer J.J."/>
        </authorList>
    </citation>
    <scope>NUCLEOTIDE SEQUENCE</scope>
    <source>
        <strain evidence="7">86</strain>
    </source>
</reference>
<dbReference type="RefSeq" id="WP_288196942.1">
    <property type="nucleotide sequence ID" value="NZ_LT608334.1"/>
</dbReference>
<dbReference type="GO" id="GO:0016212">
    <property type="term" value="F:kynurenine-oxoglutarate transaminase activity"/>
    <property type="evidence" value="ECO:0007669"/>
    <property type="project" value="TreeGrafter"/>
</dbReference>
<dbReference type="EMBL" id="FMJD01000008">
    <property type="protein sequence ID" value="SCM76906.1"/>
    <property type="molecule type" value="Genomic_DNA"/>
</dbReference>
<dbReference type="PANTHER" id="PTHR43807">
    <property type="entry name" value="FI04487P"/>
    <property type="match status" value="1"/>
</dbReference>
<dbReference type="Gene3D" id="3.90.1150.10">
    <property type="entry name" value="Aspartate Aminotransferase, domain 1"/>
    <property type="match status" value="1"/>
</dbReference>
<organism evidence="7">
    <name type="scientific">uncultured Pleomorphomonas sp</name>
    <dbReference type="NCBI Taxonomy" id="442121"/>
    <lineage>
        <taxon>Bacteria</taxon>
        <taxon>Pseudomonadati</taxon>
        <taxon>Pseudomonadota</taxon>
        <taxon>Alphaproteobacteria</taxon>
        <taxon>Hyphomicrobiales</taxon>
        <taxon>Pleomorphomonadaceae</taxon>
        <taxon>Pleomorphomonas</taxon>
        <taxon>environmental samples</taxon>
    </lineage>
</organism>
<dbReference type="Pfam" id="PF00155">
    <property type="entry name" value="Aminotran_1_2"/>
    <property type="match status" value="1"/>
</dbReference>
<evidence type="ECO:0000256" key="2">
    <source>
        <dbReference type="ARBA" id="ARBA00007441"/>
    </source>
</evidence>
<comment type="similarity">
    <text evidence="2">Belongs to the class-I pyridoxal-phosphate-dependent aminotransferase family.</text>
</comment>
<dbReference type="GO" id="GO:0009016">
    <property type="term" value="F:succinyldiaminopimelate transaminase activity"/>
    <property type="evidence" value="ECO:0007669"/>
    <property type="project" value="UniProtKB-EC"/>
</dbReference>
<dbReference type="EC" id="2.6.1.17" evidence="7"/>
<sequence length="392" mass="43271">MVSSVFGAIGTSIFEAMSRLAVETDAINLGQGFPEGLEPQEVVEAAIEALRAGPHQYPPMLGLPALRQAVAANTRRFLDIEVDWEQEVLVTSGATEALSDAFFGLIEPGDEVILFEPVYDSYATIIRRAGGVPVPVRLDPPRWELPADRIEKAVTRRTRAIVLNTPWNPTGRIVGDEELRFLADLLLKHDLVAISDEVYEHLVFDGRRHRTLFTLPEVRNRVVRIGSAGKTFSVTGWKVGYVTADRRLLAPIARAHQFITFTTPPALQAAVAFGLNQPDRYFDGLRATLAEQRDLLVGGLRAAGFRVADVEATYFALVELGDLDPNGDDFAFCQRITREAGVAAVPISSFYGNRDVRSHVRFCFAKRRETLEEAVRRLAAWRAGAGFRAAAE</sequence>
<keyword evidence="5" id="KW-0663">Pyridoxal phosphate</keyword>
<dbReference type="SUPFAM" id="SSF53383">
    <property type="entry name" value="PLP-dependent transferases"/>
    <property type="match status" value="1"/>
</dbReference>
<dbReference type="GO" id="GO:0005737">
    <property type="term" value="C:cytoplasm"/>
    <property type="evidence" value="ECO:0007669"/>
    <property type="project" value="TreeGrafter"/>
</dbReference>
<gene>
    <name evidence="7" type="primary">dapC</name>
    <name evidence="7" type="ORF">KL86PLE_40711</name>
</gene>
<dbReference type="InterPro" id="IPR015422">
    <property type="entry name" value="PyrdxlP-dep_Trfase_small"/>
</dbReference>
<dbReference type="GO" id="GO:0030170">
    <property type="term" value="F:pyridoxal phosphate binding"/>
    <property type="evidence" value="ECO:0007669"/>
    <property type="project" value="InterPro"/>
</dbReference>
<name>A0A212LH70_9HYPH</name>
<keyword evidence="4 7" id="KW-0808">Transferase</keyword>
<protein>
    <submittedName>
        <fullName evidence="7">Putative N-succinyldiaminopimelate aminotransferase DapC</fullName>
        <ecNumber evidence="7">2.6.1.17</ecNumber>
    </submittedName>
</protein>
<accession>A0A212LH70</accession>
<keyword evidence="3 7" id="KW-0032">Aminotransferase</keyword>
<dbReference type="InterPro" id="IPR015421">
    <property type="entry name" value="PyrdxlP-dep_Trfase_major"/>
</dbReference>
<evidence type="ECO:0000256" key="1">
    <source>
        <dbReference type="ARBA" id="ARBA00001933"/>
    </source>
</evidence>
<feature type="domain" description="Aminotransferase class I/classII large" evidence="6">
    <location>
        <begin position="25"/>
        <end position="378"/>
    </location>
</feature>
<evidence type="ECO:0000256" key="3">
    <source>
        <dbReference type="ARBA" id="ARBA00022576"/>
    </source>
</evidence>
<dbReference type="CDD" id="cd00609">
    <property type="entry name" value="AAT_like"/>
    <property type="match status" value="1"/>
</dbReference>
<dbReference type="Gene3D" id="3.40.640.10">
    <property type="entry name" value="Type I PLP-dependent aspartate aminotransferase-like (Major domain)"/>
    <property type="match status" value="1"/>
</dbReference>
<proteinExistence type="inferred from homology"/>
<evidence type="ECO:0000256" key="5">
    <source>
        <dbReference type="ARBA" id="ARBA00022898"/>
    </source>
</evidence>